<reference evidence="3" key="1">
    <citation type="journal article" date="2023" name="bioRxiv">
        <title>Scaffold-level genome assemblies of two parasitoid biocontrol wasps reveal the parthenogenesis mechanism and an associated novel virus.</title>
        <authorList>
            <person name="Inwood S."/>
            <person name="Skelly J."/>
            <person name="Guhlin J."/>
            <person name="Harrop T."/>
            <person name="Goldson S."/>
            <person name="Dearden P."/>
        </authorList>
    </citation>
    <scope>NUCLEOTIDE SEQUENCE</scope>
    <source>
        <strain evidence="3">Irish</strain>
        <tissue evidence="3">Whole body</tissue>
    </source>
</reference>
<dbReference type="PANTHER" id="PTHR16967">
    <property type="entry name" value="LEYDIG CELL TUMOR 10 KDA PROTEIN HOMOLOG"/>
    <property type="match status" value="1"/>
</dbReference>
<proteinExistence type="inferred from homology"/>
<feature type="compositionally biased region" description="Basic and acidic residues" evidence="2">
    <location>
        <begin position="64"/>
        <end position="75"/>
    </location>
</feature>
<dbReference type="AlphaFoldDB" id="A0AA39FJS8"/>
<evidence type="ECO:0000313" key="3">
    <source>
        <dbReference type="EMBL" id="KAK0170716.1"/>
    </source>
</evidence>
<dbReference type="PANTHER" id="PTHR16967:SF1">
    <property type="entry name" value="LEYDIG CELL TUMOR 10 KDA PROTEIN HOMOLOG"/>
    <property type="match status" value="1"/>
</dbReference>
<keyword evidence="4" id="KW-1185">Reference proteome</keyword>
<dbReference type="Proteomes" id="UP001168990">
    <property type="component" value="Unassembled WGS sequence"/>
</dbReference>
<reference evidence="3" key="2">
    <citation type="submission" date="2023-03" db="EMBL/GenBank/DDBJ databases">
        <authorList>
            <person name="Inwood S.N."/>
            <person name="Skelly J.G."/>
            <person name="Guhlin J."/>
            <person name="Harrop T.W.R."/>
            <person name="Goldson S.G."/>
            <person name="Dearden P.K."/>
        </authorList>
    </citation>
    <scope>NUCLEOTIDE SEQUENCE</scope>
    <source>
        <strain evidence="3">Irish</strain>
        <tissue evidence="3">Whole body</tissue>
    </source>
</reference>
<evidence type="ECO:0000256" key="1">
    <source>
        <dbReference type="ARBA" id="ARBA00006802"/>
    </source>
</evidence>
<dbReference type="Pfam" id="PF09495">
    <property type="entry name" value="DUF2462"/>
    <property type="match status" value="1"/>
</dbReference>
<comment type="caution">
    <text evidence="3">The sequence shown here is derived from an EMBL/GenBank/DDBJ whole genome shotgun (WGS) entry which is preliminary data.</text>
</comment>
<dbReference type="EMBL" id="JAQQBS010000003">
    <property type="protein sequence ID" value="KAK0170716.1"/>
    <property type="molecule type" value="Genomic_DNA"/>
</dbReference>
<organism evidence="3 4">
    <name type="scientific">Microctonus aethiopoides</name>
    <dbReference type="NCBI Taxonomy" id="144406"/>
    <lineage>
        <taxon>Eukaryota</taxon>
        <taxon>Metazoa</taxon>
        <taxon>Ecdysozoa</taxon>
        <taxon>Arthropoda</taxon>
        <taxon>Hexapoda</taxon>
        <taxon>Insecta</taxon>
        <taxon>Pterygota</taxon>
        <taxon>Neoptera</taxon>
        <taxon>Endopterygota</taxon>
        <taxon>Hymenoptera</taxon>
        <taxon>Apocrita</taxon>
        <taxon>Ichneumonoidea</taxon>
        <taxon>Braconidae</taxon>
        <taxon>Euphorinae</taxon>
        <taxon>Microctonus</taxon>
    </lineage>
</organism>
<evidence type="ECO:0000256" key="2">
    <source>
        <dbReference type="SAM" id="MobiDB-lite"/>
    </source>
</evidence>
<feature type="compositionally biased region" description="Polar residues" evidence="2">
    <location>
        <begin position="79"/>
        <end position="97"/>
    </location>
</feature>
<feature type="compositionally biased region" description="Basic residues" evidence="2">
    <location>
        <begin position="1"/>
        <end position="10"/>
    </location>
</feature>
<name>A0AA39FJS8_9HYME</name>
<dbReference type="InterPro" id="IPR019034">
    <property type="entry name" value="UPF0390"/>
</dbReference>
<comment type="similarity">
    <text evidence="1">Belongs to the UPF0390 family.</text>
</comment>
<gene>
    <name evidence="3" type="ORF">PV328_008529</name>
</gene>
<feature type="region of interest" description="Disordered" evidence="2">
    <location>
        <begin position="1"/>
        <end position="97"/>
    </location>
</feature>
<sequence length="97" mass="10745">MAQGKLKVKSKLPSAAKAKQGKNKKGPAIQRRGNAPIQPKKTKFQEAHQLKKMISKTVNDAMEDELRERALDGKKSLTKKPQTSTTNKQDSSSSKKK</sequence>
<accession>A0AA39FJS8</accession>
<protein>
    <submittedName>
        <fullName evidence="3">Uncharacterized protein</fullName>
    </submittedName>
</protein>
<evidence type="ECO:0000313" key="4">
    <source>
        <dbReference type="Proteomes" id="UP001168990"/>
    </source>
</evidence>